<evidence type="ECO:0000256" key="2">
    <source>
        <dbReference type="ARBA" id="ARBA00023002"/>
    </source>
</evidence>
<dbReference type="Gene3D" id="1.10.1530.10">
    <property type="match status" value="1"/>
</dbReference>
<comment type="similarity">
    <text evidence="1">Belongs to the LDH2/MDH2 oxidoreductase family.</text>
</comment>
<dbReference type="InterPro" id="IPR003767">
    <property type="entry name" value="Malate/L-lactate_DH-like"/>
</dbReference>
<dbReference type="InterPro" id="IPR043143">
    <property type="entry name" value="Mal/L-sulf/L-lact_DH-like_NADP"/>
</dbReference>
<accession>A0A1I4NG32</accession>
<dbReference type="OrthoDB" id="9769447at2"/>
<proteinExistence type="inferred from homology"/>
<dbReference type="InterPro" id="IPR036111">
    <property type="entry name" value="Mal/L-sulfo/L-lacto_DH-like_sf"/>
</dbReference>
<dbReference type="RefSeq" id="WP_090941768.1">
    <property type="nucleotide sequence ID" value="NZ_FOTS01000046.1"/>
</dbReference>
<keyword evidence="2" id="KW-0560">Oxidoreductase</keyword>
<dbReference type="PANTHER" id="PTHR11091">
    <property type="entry name" value="OXIDOREDUCTASE-RELATED"/>
    <property type="match status" value="1"/>
</dbReference>
<organism evidence="3 4">
    <name type="scientific">Pelosinus propionicus DSM 13327</name>
    <dbReference type="NCBI Taxonomy" id="1123291"/>
    <lineage>
        <taxon>Bacteria</taxon>
        <taxon>Bacillati</taxon>
        <taxon>Bacillota</taxon>
        <taxon>Negativicutes</taxon>
        <taxon>Selenomonadales</taxon>
        <taxon>Sporomusaceae</taxon>
        <taxon>Pelosinus</taxon>
    </lineage>
</organism>
<dbReference type="SUPFAM" id="SSF89733">
    <property type="entry name" value="L-sulfolactate dehydrogenase-like"/>
    <property type="match status" value="1"/>
</dbReference>
<sequence>MNSKTIKTENLFMYCKTLFEKVGVPEEEASISADNLVDADLMGVESHGVSRIPIYLKRIRLGAVHPCSALRVVSDSPGTAVIDACNSLGAVAAVKAMELALQKAKRTGISFVVVKNSNHYGTAAYHARLALQQDMIGFTATNGAARMAPWGGKTPFFGTNPFAVAVPADKQRPIIADMATSVVALGKVILAAKNNLPIPLGWALNQFGAATTVAKEVYDGKVIGTPLPFGGAKGSAIALLIDVLSGVLAGGTFGPHIKDMYADFEEPTGISHLFGAIHIESFLPIDQFKAGIDKLIGEIKQTSPADGVDEIFLPGEIEQRKKEQRLREGVTISEAVLKELRQEGERCGIPYILEGEK</sequence>
<evidence type="ECO:0000256" key="1">
    <source>
        <dbReference type="ARBA" id="ARBA00006056"/>
    </source>
</evidence>
<dbReference type="AlphaFoldDB" id="A0A1I4NG32"/>
<dbReference type="InterPro" id="IPR043144">
    <property type="entry name" value="Mal/L-sulf/L-lact_DH-like_ah"/>
</dbReference>
<name>A0A1I4NG32_9FIRM</name>
<dbReference type="STRING" id="1123291.SAMN04490355_104625"/>
<keyword evidence="4" id="KW-1185">Reference proteome</keyword>
<reference evidence="4" key="1">
    <citation type="submission" date="2016-10" db="EMBL/GenBank/DDBJ databases">
        <authorList>
            <person name="Varghese N."/>
            <person name="Submissions S."/>
        </authorList>
    </citation>
    <scope>NUCLEOTIDE SEQUENCE [LARGE SCALE GENOMIC DNA]</scope>
    <source>
        <strain evidence="4">DSM 13327</strain>
    </source>
</reference>
<dbReference type="Gene3D" id="3.30.1370.60">
    <property type="entry name" value="Hypothetical oxidoreductase yiak, domain 2"/>
    <property type="match status" value="1"/>
</dbReference>
<protein>
    <submittedName>
        <fullName evidence="3">Malate/lactate/ureidoglycolate dehydrogenase, LDH2 family</fullName>
    </submittedName>
</protein>
<dbReference type="EMBL" id="FOTS01000046">
    <property type="protein sequence ID" value="SFM14532.1"/>
    <property type="molecule type" value="Genomic_DNA"/>
</dbReference>
<dbReference type="GO" id="GO:0016491">
    <property type="term" value="F:oxidoreductase activity"/>
    <property type="evidence" value="ECO:0007669"/>
    <property type="project" value="UniProtKB-KW"/>
</dbReference>
<dbReference type="PANTHER" id="PTHR11091:SF0">
    <property type="entry name" value="MALATE DEHYDROGENASE"/>
    <property type="match status" value="1"/>
</dbReference>
<gene>
    <name evidence="3" type="ORF">SAMN04490355_104625</name>
</gene>
<evidence type="ECO:0000313" key="4">
    <source>
        <dbReference type="Proteomes" id="UP000199520"/>
    </source>
</evidence>
<dbReference type="Pfam" id="PF02615">
    <property type="entry name" value="Ldh_2"/>
    <property type="match status" value="1"/>
</dbReference>
<dbReference type="Proteomes" id="UP000199520">
    <property type="component" value="Unassembled WGS sequence"/>
</dbReference>
<evidence type="ECO:0000313" key="3">
    <source>
        <dbReference type="EMBL" id="SFM14532.1"/>
    </source>
</evidence>